<sequence length="69" mass="8054">MDRLEELQAELRRLLHSFEYAYAMGARRTMGERDPRLDWVVERVEALEREIVALRAAAADDDLPPQADR</sequence>
<keyword evidence="2" id="KW-1185">Reference proteome</keyword>
<dbReference type="Proteomes" id="UP001284601">
    <property type="component" value="Unassembled WGS sequence"/>
</dbReference>
<accession>A0ABU4HQA4</accession>
<dbReference type="EMBL" id="JAWSTH010000034">
    <property type="protein sequence ID" value="MDW5595503.1"/>
    <property type="molecule type" value="Genomic_DNA"/>
</dbReference>
<reference evidence="1 2" key="2">
    <citation type="submission" date="2023-10" db="EMBL/GenBank/DDBJ databases">
        <authorList>
            <person name="Han X.F."/>
        </authorList>
    </citation>
    <scope>NUCLEOTIDE SEQUENCE [LARGE SCALE GENOMIC DNA]</scope>
    <source>
        <strain evidence="1 2">KCTC 39840</strain>
    </source>
</reference>
<dbReference type="RefSeq" id="WP_318597839.1">
    <property type="nucleotide sequence ID" value="NZ_JAWSTH010000034.1"/>
</dbReference>
<protein>
    <submittedName>
        <fullName evidence="1">Uncharacterized protein</fullName>
    </submittedName>
</protein>
<reference evidence="2" key="1">
    <citation type="submission" date="2023-07" db="EMBL/GenBank/DDBJ databases">
        <title>Conexibacter stalactiti sp. nov., isolated from stalactites in a lava cave and emended description of the genus Conexibacter.</title>
        <authorList>
            <person name="Lee S.D."/>
        </authorList>
    </citation>
    <scope>NUCLEOTIDE SEQUENCE [LARGE SCALE GENOMIC DNA]</scope>
    <source>
        <strain evidence="2">KCTC 39840</strain>
    </source>
</reference>
<evidence type="ECO:0000313" key="2">
    <source>
        <dbReference type="Proteomes" id="UP001284601"/>
    </source>
</evidence>
<proteinExistence type="predicted"/>
<organism evidence="1 2">
    <name type="scientific">Conexibacter stalactiti</name>
    <dbReference type="NCBI Taxonomy" id="1940611"/>
    <lineage>
        <taxon>Bacteria</taxon>
        <taxon>Bacillati</taxon>
        <taxon>Actinomycetota</taxon>
        <taxon>Thermoleophilia</taxon>
        <taxon>Solirubrobacterales</taxon>
        <taxon>Conexibacteraceae</taxon>
        <taxon>Conexibacter</taxon>
    </lineage>
</organism>
<name>A0ABU4HQA4_9ACTN</name>
<comment type="caution">
    <text evidence="1">The sequence shown here is derived from an EMBL/GenBank/DDBJ whole genome shotgun (WGS) entry which is preliminary data.</text>
</comment>
<gene>
    <name evidence="1" type="ORF">R7226_14230</name>
</gene>
<evidence type="ECO:0000313" key="1">
    <source>
        <dbReference type="EMBL" id="MDW5595503.1"/>
    </source>
</evidence>